<evidence type="ECO:0000313" key="1">
    <source>
        <dbReference type="Proteomes" id="UP000790787"/>
    </source>
</evidence>
<dbReference type="RefSeq" id="XP_075101829.1">
    <property type="nucleotide sequence ID" value="XM_075245728.1"/>
</dbReference>
<name>A0AC58TX91_TOBAC</name>
<evidence type="ECO:0000313" key="2">
    <source>
        <dbReference type="RefSeq" id="XP_075101829.1"/>
    </source>
</evidence>
<dbReference type="Proteomes" id="UP000790787">
    <property type="component" value="Chromosome 23"/>
</dbReference>
<sequence length="92" mass="10280">MVDFSTSKLGNKVQPVSTETEKETQMQKYTILGAKKMKNGKSDAAKAVVVCHKNISAWNPKHLAFKLLKVTPGFVSVCHFLPEDHIVWVPKN</sequence>
<accession>A0AC58TX91</accession>
<protein>
    <submittedName>
        <fullName evidence="2">BURP domain protein RD22-like</fullName>
    </submittedName>
</protein>
<reference evidence="1" key="1">
    <citation type="journal article" date="2014" name="Nat. Commun.">
        <title>The tobacco genome sequence and its comparison with those of tomato and potato.</title>
        <authorList>
            <person name="Sierro N."/>
            <person name="Battey J.N."/>
            <person name="Ouadi S."/>
            <person name="Bakaher N."/>
            <person name="Bovet L."/>
            <person name="Willig A."/>
            <person name="Goepfert S."/>
            <person name="Peitsch M.C."/>
            <person name="Ivanov N.V."/>
        </authorList>
    </citation>
    <scope>NUCLEOTIDE SEQUENCE [LARGE SCALE GENOMIC DNA]</scope>
</reference>
<gene>
    <name evidence="2" type="primary">LOC142177256</name>
</gene>
<organism evidence="1 2">
    <name type="scientific">Nicotiana tabacum</name>
    <name type="common">Common tobacco</name>
    <dbReference type="NCBI Taxonomy" id="4097"/>
    <lineage>
        <taxon>Eukaryota</taxon>
        <taxon>Viridiplantae</taxon>
        <taxon>Streptophyta</taxon>
        <taxon>Embryophyta</taxon>
        <taxon>Tracheophyta</taxon>
        <taxon>Spermatophyta</taxon>
        <taxon>Magnoliopsida</taxon>
        <taxon>eudicotyledons</taxon>
        <taxon>Gunneridae</taxon>
        <taxon>Pentapetalae</taxon>
        <taxon>asterids</taxon>
        <taxon>lamiids</taxon>
        <taxon>Solanales</taxon>
        <taxon>Solanaceae</taxon>
        <taxon>Nicotianoideae</taxon>
        <taxon>Nicotianeae</taxon>
        <taxon>Nicotiana</taxon>
    </lineage>
</organism>
<proteinExistence type="predicted"/>
<reference evidence="2" key="2">
    <citation type="submission" date="2025-08" db="UniProtKB">
        <authorList>
            <consortium name="RefSeq"/>
        </authorList>
    </citation>
    <scope>IDENTIFICATION</scope>
    <source>
        <tissue evidence="2">Leaf</tissue>
    </source>
</reference>
<keyword evidence="1" id="KW-1185">Reference proteome</keyword>